<feature type="transmembrane region" description="Helical" evidence="8">
    <location>
        <begin position="70"/>
        <end position="90"/>
    </location>
</feature>
<evidence type="ECO:0000256" key="2">
    <source>
        <dbReference type="ARBA" id="ARBA00004760"/>
    </source>
</evidence>
<sequence length="177" mass="21406">MDKKRKDSTMMLMHHLVTIMLVYVSYIARYYYHGCIVFFLHDISDAILETGKVCVYINNRGGKKRKWGEYCTNVAFFLFTVTWFYFRIYLYPTRLLHASNWCAYIVRNTWYPRLYLFFNFLLWSLYVMQIIWSCYIVKMCIRLLTGKDKQVEDIREREMADSTGQYMNGTRLSKKAD</sequence>
<name>A0A5K3FL78_MESCO</name>
<evidence type="ECO:0000256" key="6">
    <source>
        <dbReference type="ARBA" id="ARBA00023136"/>
    </source>
</evidence>
<comment type="subcellular location">
    <subcellularLocation>
        <location evidence="1">Membrane</location>
        <topology evidence="1">Multi-pass membrane protein</topology>
    </subcellularLocation>
</comment>
<dbReference type="AlphaFoldDB" id="A0A5K3FL78"/>
<keyword evidence="4 7" id="KW-0812">Transmembrane</keyword>
<evidence type="ECO:0000256" key="1">
    <source>
        <dbReference type="ARBA" id="ARBA00004141"/>
    </source>
</evidence>
<dbReference type="Pfam" id="PF03798">
    <property type="entry name" value="TRAM_LAG1_CLN8"/>
    <property type="match status" value="1"/>
</dbReference>
<comment type="pathway">
    <text evidence="2">Lipid metabolism; sphingolipid metabolism.</text>
</comment>
<organism evidence="10">
    <name type="scientific">Mesocestoides corti</name>
    <name type="common">Flatworm</name>
    <dbReference type="NCBI Taxonomy" id="53468"/>
    <lineage>
        <taxon>Eukaryota</taxon>
        <taxon>Metazoa</taxon>
        <taxon>Spiralia</taxon>
        <taxon>Lophotrochozoa</taxon>
        <taxon>Platyhelminthes</taxon>
        <taxon>Cestoda</taxon>
        <taxon>Eucestoda</taxon>
        <taxon>Cyclophyllidea</taxon>
        <taxon>Mesocestoididae</taxon>
        <taxon>Mesocestoides</taxon>
    </lineage>
</organism>
<feature type="domain" description="TLC" evidence="9">
    <location>
        <begin position="1"/>
        <end position="145"/>
    </location>
</feature>
<keyword evidence="5 8" id="KW-1133">Transmembrane helix</keyword>
<evidence type="ECO:0000256" key="8">
    <source>
        <dbReference type="SAM" id="Phobius"/>
    </source>
</evidence>
<dbReference type="UniPathway" id="UPA00222"/>
<dbReference type="PROSITE" id="PS50922">
    <property type="entry name" value="TLC"/>
    <property type="match status" value="1"/>
</dbReference>
<reference evidence="10" key="1">
    <citation type="submission" date="2019-11" db="UniProtKB">
        <authorList>
            <consortium name="WormBaseParasite"/>
        </authorList>
    </citation>
    <scope>IDENTIFICATION</scope>
</reference>
<evidence type="ECO:0000313" key="10">
    <source>
        <dbReference type="WBParaSite" id="MCU_008708-RA"/>
    </source>
</evidence>
<dbReference type="GO" id="GO:0046513">
    <property type="term" value="P:ceramide biosynthetic process"/>
    <property type="evidence" value="ECO:0007669"/>
    <property type="project" value="InterPro"/>
</dbReference>
<dbReference type="WBParaSite" id="MCU_008708-RA">
    <property type="protein sequence ID" value="MCU_008708-RA"/>
    <property type="gene ID" value="MCU_008708"/>
</dbReference>
<evidence type="ECO:0000256" key="5">
    <source>
        <dbReference type="ARBA" id="ARBA00022989"/>
    </source>
</evidence>
<evidence type="ECO:0000259" key="9">
    <source>
        <dbReference type="PROSITE" id="PS50922"/>
    </source>
</evidence>
<dbReference type="GO" id="GO:0050291">
    <property type="term" value="F:sphingosine N-acyltransferase activity"/>
    <property type="evidence" value="ECO:0007669"/>
    <property type="project" value="InterPro"/>
</dbReference>
<accession>A0A5K3FL78</accession>
<dbReference type="InterPro" id="IPR016439">
    <property type="entry name" value="Lag1/Lac1-like"/>
</dbReference>
<keyword evidence="6 7" id="KW-0472">Membrane</keyword>
<feature type="transmembrane region" description="Helical" evidence="8">
    <location>
        <begin position="12"/>
        <end position="32"/>
    </location>
</feature>
<evidence type="ECO:0000256" key="3">
    <source>
        <dbReference type="ARBA" id="ARBA00004991"/>
    </source>
</evidence>
<protein>
    <submittedName>
        <fullName evidence="10">TLC domain-containing protein</fullName>
    </submittedName>
</protein>
<comment type="pathway">
    <text evidence="3">Sphingolipid metabolism.</text>
</comment>
<evidence type="ECO:0000256" key="4">
    <source>
        <dbReference type="ARBA" id="ARBA00022692"/>
    </source>
</evidence>
<dbReference type="InterPro" id="IPR006634">
    <property type="entry name" value="TLC-dom"/>
</dbReference>
<dbReference type="PANTHER" id="PTHR12560">
    <property type="entry name" value="LONGEVITY ASSURANCE FACTOR 1 LAG1"/>
    <property type="match status" value="1"/>
</dbReference>
<evidence type="ECO:0000256" key="7">
    <source>
        <dbReference type="PROSITE-ProRule" id="PRU00205"/>
    </source>
</evidence>
<proteinExistence type="predicted"/>
<feature type="transmembrane region" description="Helical" evidence="8">
    <location>
        <begin position="114"/>
        <end position="137"/>
    </location>
</feature>
<dbReference type="PANTHER" id="PTHR12560:SF58">
    <property type="entry name" value="CERAMIDE SYNTHASE 1"/>
    <property type="match status" value="1"/>
</dbReference>
<dbReference type="GO" id="GO:0016020">
    <property type="term" value="C:membrane"/>
    <property type="evidence" value="ECO:0007669"/>
    <property type="project" value="UniProtKB-SubCell"/>
</dbReference>